<name>A0A2Z6QUC0_9GLOM</name>
<comment type="caution">
    <text evidence="1">The sequence shown here is derived from an EMBL/GenBank/DDBJ whole genome shotgun (WGS) entry which is preliminary data.</text>
</comment>
<dbReference type="Proteomes" id="UP000615446">
    <property type="component" value="Unassembled WGS sequence"/>
</dbReference>
<evidence type="ECO:0000313" key="3">
    <source>
        <dbReference type="Proteomes" id="UP000247702"/>
    </source>
</evidence>
<sequence length="151" mass="16539">MSIATRSEVGPCLSNKISCTIPIDPLTSPALVHIFAVNMTRELFASNNWTSRPFVTSELVRLASCPPVCTALILATGWFKSLSNSTLTLSTSIHFVNMNATSENRSSSTLFKFPSNLVVSCFQSSRLFFPLRSPKKISLKCCCSLESPDCH</sequence>
<evidence type="ECO:0000313" key="1">
    <source>
        <dbReference type="EMBL" id="GBB88854.1"/>
    </source>
</evidence>
<reference evidence="1 3" key="1">
    <citation type="submission" date="2017-11" db="EMBL/GenBank/DDBJ databases">
        <title>The genome of Rhizophagus clarus HR1 reveals common genetic basis of auxotrophy among arbuscular mycorrhizal fungi.</title>
        <authorList>
            <person name="Kobayashi Y."/>
        </authorList>
    </citation>
    <scope>NUCLEOTIDE SEQUENCE [LARGE SCALE GENOMIC DNA]</scope>
    <source>
        <strain evidence="1 3">HR1</strain>
    </source>
</reference>
<dbReference type="Proteomes" id="UP000247702">
    <property type="component" value="Unassembled WGS sequence"/>
</dbReference>
<accession>A0A2Z6QUC0</accession>
<proteinExistence type="predicted"/>
<dbReference type="EMBL" id="BLAL01000187">
    <property type="protein sequence ID" value="GES89427.1"/>
    <property type="molecule type" value="Genomic_DNA"/>
</dbReference>
<reference evidence="2" key="2">
    <citation type="submission" date="2019-10" db="EMBL/GenBank/DDBJ databases">
        <title>Conservation and host-specific expression of non-tandemly repeated heterogenous ribosome RNA gene in arbuscular mycorrhizal fungi.</title>
        <authorList>
            <person name="Maeda T."/>
            <person name="Kobayashi Y."/>
            <person name="Nakagawa T."/>
            <person name="Ezawa T."/>
            <person name="Yamaguchi K."/>
            <person name="Bino T."/>
            <person name="Nishimoto Y."/>
            <person name="Shigenobu S."/>
            <person name="Kawaguchi M."/>
        </authorList>
    </citation>
    <scope>NUCLEOTIDE SEQUENCE</scope>
    <source>
        <strain evidence="2">HR1</strain>
    </source>
</reference>
<protein>
    <submittedName>
        <fullName evidence="1">Uncharacterized protein</fullName>
    </submittedName>
</protein>
<gene>
    <name evidence="2" type="ORF">RCL2_001632700</name>
    <name evidence="1" type="ORF">RclHR1_15480003</name>
</gene>
<dbReference type="EMBL" id="BEXD01000611">
    <property type="protein sequence ID" value="GBB88854.1"/>
    <property type="molecule type" value="Genomic_DNA"/>
</dbReference>
<keyword evidence="3" id="KW-1185">Reference proteome</keyword>
<evidence type="ECO:0000313" key="2">
    <source>
        <dbReference type="EMBL" id="GES89427.1"/>
    </source>
</evidence>
<dbReference type="AlphaFoldDB" id="A0A2Z6QUC0"/>
<organism evidence="1 3">
    <name type="scientific">Rhizophagus clarus</name>
    <dbReference type="NCBI Taxonomy" id="94130"/>
    <lineage>
        <taxon>Eukaryota</taxon>
        <taxon>Fungi</taxon>
        <taxon>Fungi incertae sedis</taxon>
        <taxon>Mucoromycota</taxon>
        <taxon>Glomeromycotina</taxon>
        <taxon>Glomeromycetes</taxon>
        <taxon>Glomerales</taxon>
        <taxon>Glomeraceae</taxon>
        <taxon>Rhizophagus</taxon>
    </lineage>
</organism>